<dbReference type="InterPro" id="IPR040079">
    <property type="entry name" value="Glutathione_S-Trfase"/>
</dbReference>
<dbReference type="InterPro" id="IPR036282">
    <property type="entry name" value="Glutathione-S-Trfase_C_sf"/>
</dbReference>
<dbReference type="Proteomes" id="UP001055460">
    <property type="component" value="Plasmid pA"/>
</dbReference>
<dbReference type="InterPro" id="IPR004045">
    <property type="entry name" value="Glutathione_S-Trfase_N"/>
</dbReference>
<proteinExistence type="predicted"/>
<evidence type="ECO:0000313" key="4">
    <source>
        <dbReference type="Proteomes" id="UP001055460"/>
    </source>
</evidence>
<geneLocation type="plasmid" evidence="3 4">
    <name>pA</name>
</geneLocation>
<dbReference type="InterPro" id="IPR004046">
    <property type="entry name" value="GST_C"/>
</dbReference>
<feature type="domain" description="GST N-terminal" evidence="1">
    <location>
        <begin position="14"/>
        <end position="95"/>
    </location>
</feature>
<dbReference type="RefSeq" id="WP_252160745.1">
    <property type="nucleotide sequence ID" value="NZ_CP098808.1"/>
</dbReference>
<feature type="domain" description="GST C-terminal" evidence="2">
    <location>
        <begin position="101"/>
        <end position="233"/>
    </location>
</feature>
<dbReference type="Pfam" id="PF13409">
    <property type="entry name" value="GST_N_2"/>
    <property type="match status" value="1"/>
</dbReference>
<dbReference type="Gene3D" id="1.20.1050.10">
    <property type="match status" value="1"/>
</dbReference>
<dbReference type="PANTHER" id="PTHR44051">
    <property type="entry name" value="GLUTATHIONE S-TRANSFERASE-RELATED"/>
    <property type="match status" value="1"/>
</dbReference>
<evidence type="ECO:0000313" key="3">
    <source>
        <dbReference type="EMBL" id="USJ26174.1"/>
    </source>
</evidence>
<dbReference type="SUPFAM" id="SSF47616">
    <property type="entry name" value="GST C-terminal domain-like"/>
    <property type="match status" value="1"/>
</dbReference>
<evidence type="ECO:0000259" key="2">
    <source>
        <dbReference type="PROSITE" id="PS50405"/>
    </source>
</evidence>
<organism evidence="3 4">
    <name type="scientific">Ensifer adhaerens</name>
    <name type="common">Sinorhizobium morelense</name>
    <dbReference type="NCBI Taxonomy" id="106592"/>
    <lineage>
        <taxon>Bacteria</taxon>
        <taxon>Pseudomonadati</taxon>
        <taxon>Pseudomonadota</taxon>
        <taxon>Alphaproteobacteria</taxon>
        <taxon>Hyphomicrobiales</taxon>
        <taxon>Rhizobiaceae</taxon>
        <taxon>Sinorhizobium/Ensifer group</taxon>
        <taxon>Ensifer</taxon>
    </lineage>
</organism>
<dbReference type="PROSITE" id="PS50404">
    <property type="entry name" value="GST_NTER"/>
    <property type="match status" value="1"/>
</dbReference>
<dbReference type="SUPFAM" id="SSF52833">
    <property type="entry name" value="Thioredoxin-like"/>
    <property type="match status" value="1"/>
</dbReference>
<reference evidence="3" key="1">
    <citation type="submission" date="2022-06" db="EMBL/GenBank/DDBJ databases">
        <title>Physiological and biochemical characterization and genomic elucidation of a strain of the genus Ensifer adhaerens M8 that combines arsenic oxidation and chromium reduction.</title>
        <authorList>
            <person name="Li X."/>
            <person name="Yu c."/>
        </authorList>
    </citation>
    <scope>NUCLEOTIDE SEQUENCE</scope>
    <source>
        <strain evidence="3">M8</strain>
        <plasmid evidence="3">pA</plasmid>
    </source>
</reference>
<dbReference type="InterPro" id="IPR010987">
    <property type="entry name" value="Glutathione-S-Trfase_C-like"/>
</dbReference>
<sequence>MTSTMENDIMHSVSEPIFTSGFPLGSSAGLVTALEWLGQPYRLTRVDMLGEMRTDAYERFNGRVETPALVTDKGDVLTETMAIALWLEGRDQERRISFAPGTFEADRMHQFIAFLNTGFTGAFFSMWVALESEDATEEYRETLRAFGREFVAKRHKQLEAMMGDSDYLIGDRPTLADAVFAGVARWVDFHEAIDPKDYARNYPRIHALRQRIEADPAFRFAVAIEDGEPVTGSGAMKGLVPLEDVLRMTGALRA</sequence>
<name>A0A9Q8YEG6_ENSAD</name>
<dbReference type="PROSITE" id="PS50405">
    <property type="entry name" value="GST_CTER"/>
    <property type="match status" value="1"/>
</dbReference>
<dbReference type="Gene3D" id="3.40.30.10">
    <property type="entry name" value="Glutaredoxin"/>
    <property type="match status" value="1"/>
</dbReference>
<gene>
    <name evidence="3" type="ORF">NE863_19585</name>
</gene>
<dbReference type="Pfam" id="PF00043">
    <property type="entry name" value="GST_C"/>
    <property type="match status" value="1"/>
</dbReference>
<dbReference type="PANTHER" id="PTHR44051:SF8">
    <property type="entry name" value="GLUTATHIONE S-TRANSFERASE GSTA"/>
    <property type="match status" value="1"/>
</dbReference>
<accession>A0A9Q8YEG6</accession>
<dbReference type="AlphaFoldDB" id="A0A9Q8YEG6"/>
<keyword evidence="3" id="KW-0614">Plasmid</keyword>
<dbReference type="InterPro" id="IPR036249">
    <property type="entry name" value="Thioredoxin-like_sf"/>
</dbReference>
<dbReference type="CDD" id="cd03057">
    <property type="entry name" value="GST_N_Beta"/>
    <property type="match status" value="1"/>
</dbReference>
<protein>
    <submittedName>
        <fullName evidence="3">Glutathione S-transferase family protein</fullName>
    </submittedName>
</protein>
<dbReference type="SFLD" id="SFLDS00019">
    <property type="entry name" value="Glutathione_Transferase_(cytos"/>
    <property type="match status" value="1"/>
</dbReference>
<evidence type="ECO:0000259" key="1">
    <source>
        <dbReference type="PROSITE" id="PS50404"/>
    </source>
</evidence>
<dbReference type="EMBL" id="CP098808">
    <property type="protein sequence ID" value="USJ26174.1"/>
    <property type="molecule type" value="Genomic_DNA"/>
</dbReference>